<dbReference type="Proteomes" id="UP001057868">
    <property type="component" value="Unassembled WGS sequence"/>
</dbReference>
<evidence type="ECO:0000256" key="1">
    <source>
        <dbReference type="ARBA" id="ARBA00006068"/>
    </source>
</evidence>
<protein>
    <submittedName>
        <fullName evidence="3">LytR family transcriptional regulator</fullName>
    </submittedName>
</protein>
<proteinExistence type="inferred from homology"/>
<dbReference type="AlphaFoldDB" id="A0A9W5Y112"/>
<dbReference type="PANTHER" id="PTHR33392:SF6">
    <property type="entry name" value="POLYISOPRENYL-TEICHOIC ACID--PEPTIDOGLYCAN TEICHOIC ACID TRANSFERASE TAGU"/>
    <property type="match status" value="1"/>
</dbReference>
<dbReference type="PANTHER" id="PTHR33392">
    <property type="entry name" value="POLYISOPRENYL-TEICHOIC ACID--PEPTIDOGLYCAN TEICHOIC ACID TRANSFERASE TAGU"/>
    <property type="match status" value="1"/>
</dbReference>
<evidence type="ECO:0000313" key="4">
    <source>
        <dbReference type="Proteomes" id="UP001057868"/>
    </source>
</evidence>
<evidence type="ECO:0000313" key="3">
    <source>
        <dbReference type="EMBL" id="GKU24537.1"/>
    </source>
</evidence>
<dbReference type="RefSeq" id="WP_261851562.1">
    <property type="nucleotide sequence ID" value="NZ_BQXY01000002.1"/>
</dbReference>
<accession>A0A9W5Y112</accession>
<evidence type="ECO:0000259" key="2">
    <source>
        <dbReference type="Pfam" id="PF03816"/>
    </source>
</evidence>
<organism evidence="3 4">
    <name type="scientific">Clostridium folliculivorans</name>
    <dbReference type="NCBI Taxonomy" id="2886038"/>
    <lineage>
        <taxon>Bacteria</taxon>
        <taxon>Bacillati</taxon>
        <taxon>Bacillota</taxon>
        <taxon>Clostridia</taxon>
        <taxon>Eubacteriales</taxon>
        <taxon>Clostridiaceae</taxon>
        <taxon>Clostridium</taxon>
    </lineage>
</organism>
<dbReference type="InterPro" id="IPR050922">
    <property type="entry name" value="LytR/CpsA/Psr_CW_biosynth"/>
</dbReference>
<comment type="similarity">
    <text evidence="1">Belongs to the LytR/CpsA/Psr (LCP) family.</text>
</comment>
<gene>
    <name evidence="3" type="ORF">CFOLD11_13630</name>
</gene>
<dbReference type="EMBL" id="BQXY01000002">
    <property type="protein sequence ID" value="GKU24537.1"/>
    <property type="molecule type" value="Genomic_DNA"/>
</dbReference>
<dbReference type="NCBIfam" id="TIGR00350">
    <property type="entry name" value="lytR_cpsA_psr"/>
    <property type="match status" value="1"/>
</dbReference>
<reference evidence="3" key="1">
    <citation type="journal article" date="2023" name="Int. J. Syst. Evol. Microbiol.">
        <title>&lt;i&gt;Clostridium folliculivorans&lt;/i&gt; sp. nov., isolated from soil samples of an organic paddy in Japan.</title>
        <authorList>
            <person name="Tazawa J."/>
            <person name="Kobayashi H."/>
            <person name="Tanizawa Y."/>
            <person name="Uchino A."/>
            <person name="Tanaka F."/>
            <person name="Urashima Y."/>
            <person name="Miura S."/>
            <person name="Sakamoto M."/>
            <person name="Ohkuma M."/>
            <person name="Tohno M."/>
        </authorList>
    </citation>
    <scope>NUCLEOTIDE SEQUENCE</scope>
    <source>
        <strain evidence="3">D1-1</strain>
    </source>
</reference>
<sequence length="332" mass="36759">MAKREKKKKRMKKSTKITLITITAILLFAIGFGAVYFYSTFSGIKKDTISKSDIEGSIDKDVKEKYDDSIINIALLGVDRRKGDTGRSDATMVLTVDKKHNKLKLTSIMRDSYVSIDGHGMDKLNAAFAYGGGALSIKTINQNFGLNITDYVVVDFGELADIIDALGGVDINVKQSEFTETNKYIESVMREANKPGKTLTAPGMQRLTGVQAVGYCRIRYTDSDFARTDRQRDVLVAMFNKVKTISPTELPGVIKKISPYLETSLGVSDILNLGTGVLKSGIGNIQQQIFPIEGLDNCVGTTTGTFYFKYDKDALKKRIQNYVFEDKDAKNQ</sequence>
<name>A0A9W5Y112_9CLOT</name>
<dbReference type="Pfam" id="PF03816">
    <property type="entry name" value="LytR_cpsA_psr"/>
    <property type="match status" value="1"/>
</dbReference>
<dbReference type="InterPro" id="IPR004474">
    <property type="entry name" value="LytR_CpsA_psr"/>
</dbReference>
<dbReference type="Gene3D" id="3.40.630.190">
    <property type="entry name" value="LCP protein"/>
    <property type="match status" value="1"/>
</dbReference>
<comment type="caution">
    <text evidence="3">The sequence shown here is derived from an EMBL/GenBank/DDBJ whole genome shotgun (WGS) entry which is preliminary data.</text>
</comment>
<keyword evidence="4" id="KW-1185">Reference proteome</keyword>
<feature type="domain" description="Cell envelope-related transcriptional attenuator" evidence="2">
    <location>
        <begin position="87"/>
        <end position="243"/>
    </location>
</feature>